<evidence type="ECO:0000256" key="13">
    <source>
        <dbReference type="SAM" id="Phobius"/>
    </source>
</evidence>
<feature type="domain" description="FAD-binding FR-type" evidence="14">
    <location>
        <begin position="71"/>
        <end position="185"/>
    </location>
</feature>
<evidence type="ECO:0000256" key="1">
    <source>
        <dbReference type="ARBA" id="ARBA00001974"/>
    </source>
</evidence>
<evidence type="ECO:0000256" key="10">
    <source>
        <dbReference type="ARBA" id="ARBA00047682"/>
    </source>
</evidence>
<dbReference type="InterPro" id="IPR017927">
    <property type="entry name" value="FAD-bd_FR_type"/>
</dbReference>
<feature type="binding site" evidence="11">
    <location>
        <position position="202"/>
    </location>
    <ligand>
        <name>FAD</name>
        <dbReference type="ChEBI" id="CHEBI:57692"/>
    </ligand>
</feature>
<comment type="catalytic activity">
    <reaction evidence="10 12">
        <text>2 Fe(III)-[cytochrome b5] + NADH = 2 Fe(II)-[cytochrome b5] + NAD(+) + H(+)</text>
        <dbReference type="Rhea" id="RHEA:46680"/>
        <dbReference type="Rhea" id="RHEA-COMP:10438"/>
        <dbReference type="Rhea" id="RHEA-COMP:10439"/>
        <dbReference type="ChEBI" id="CHEBI:15378"/>
        <dbReference type="ChEBI" id="CHEBI:29033"/>
        <dbReference type="ChEBI" id="CHEBI:29034"/>
        <dbReference type="ChEBI" id="CHEBI:57540"/>
        <dbReference type="ChEBI" id="CHEBI:57945"/>
        <dbReference type="EC" id="1.6.2.2"/>
    </reaction>
</comment>
<evidence type="ECO:0000256" key="8">
    <source>
        <dbReference type="ARBA" id="ARBA00023027"/>
    </source>
</evidence>
<evidence type="ECO:0000256" key="5">
    <source>
        <dbReference type="ARBA" id="ARBA00022787"/>
    </source>
</evidence>
<keyword evidence="13" id="KW-1133">Transmembrane helix</keyword>
<gene>
    <name evidence="15" type="ORF">A1Q1_02522</name>
</gene>
<evidence type="ECO:0000313" key="16">
    <source>
        <dbReference type="Proteomes" id="UP000002748"/>
    </source>
</evidence>
<feature type="binding site" evidence="11">
    <location>
        <position position="153"/>
    </location>
    <ligand>
        <name>FAD</name>
        <dbReference type="ChEBI" id="CHEBI:57692"/>
    </ligand>
</feature>
<evidence type="ECO:0000256" key="7">
    <source>
        <dbReference type="ARBA" id="ARBA00023002"/>
    </source>
</evidence>
<dbReference type="SUPFAM" id="SSF52343">
    <property type="entry name" value="Ferredoxin reductase-like, C-terminal NADP-linked domain"/>
    <property type="match status" value="1"/>
</dbReference>
<keyword evidence="6 11" id="KW-0274">FAD</keyword>
<comment type="caution">
    <text evidence="15">The sequence shown here is derived from an EMBL/GenBank/DDBJ whole genome shotgun (WGS) entry which is preliminary data.</text>
</comment>
<dbReference type="GO" id="GO:0090524">
    <property type="term" value="F:cytochrome-b5 reductase activity, acting on NADH"/>
    <property type="evidence" value="ECO:0007669"/>
    <property type="project" value="UniProtKB-EC"/>
</dbReference>
<dbReference type="KEGG" id="tasa:A1Q1_02522"/>
<dbReference type="PRINTS" id="PR00406">
    <property type="entry name" value="CYTB5RDTASE"/>
</dbReference>
<protein>
    <recommendedName>
        <fullName evidence="12">NADH-cytochrome b5 reductase</fullName>
        <ecNumber evidence="12">1.6.2.2</ecNumber>
    </recommendedName>
</protein>
<feature type="binding site" evidence="11">
    <location>
        <position position="159"/>
    </location>
    <ligand>
        <name>FAD</name>
        <dbReference type="ChEBI" id="CHEBI:57692"/>
    </ligand>
</feature>
<evidence type="ECO:0000256" key="11">
    <source>
        <dbReference type="PIRSR" id="PIRSR601834-1"/>
    </source>
</evidence>
<comment type="similarity">
    <text evidence="3 12">Belongs to the flavoprotein pyridine nucleotide cytochrome reductase family.</text>
</comment>
<feature type="binding site" evidence="11">
    <location>
        <position position="136"/>
    </location>
    <ligand>
        <name>FAD</name>
        <dbReference type="ChEBI" id="CHEBI:57692"/>
    </ligand>
</feature>
<feature type="binding site" evidence="11">
    <location>
        <position position="151"/>
    </location>
    <ligand>
        <name>FAD</name>
        <dbReference type="ChEBI" id="CHEBI:57692"/>
    </ligand>
</feature>
<dbReference type="VEuPathDB" id="FungiDB:A1Q1_02522"/>
<dbReference type="InterPro" id="IPR001433">
    <property type="entry name" value="OxRdtase_FAD/NAD-bd"/>
</dbReference>
<dbReference type="SUPFAM" id="SSF63380">
    <property type="entry name" value="Riboflavin synthase domain-like"/>
    <property type="match status" value="1"/>
</dbReference>
<dbReference type="EMBL" id="ALBS01000203">
    <property type="protein sequence ID" value="EJT48501.1"/>
    <property type="molecule type" value="Genomic_DNA"/>
</dbReference>
<evidence type="ECO:0000256" key="2">
    <source>
        <dbReference type="ARBA" id="ARBA00004572"/>
    </source>
</evidence>
<sequence>MLLSRATPALRASSRQFAGAGAPKKEPSNWGMIFSVAGVAGLAAYAYINRTEAQKKKAAAAFPAIPGLDPKEWTPLTLEEVKKYNHNSHTFKFDFEGDDKDQKTAGLSVAGCILVRSPTGEGQVNDDKGKPVIRPYTPVSAHDARGHIELLIKEYPTGKLTPWLSSLKPGDKVLFKGPMKKYQYQAGNFDRGVFVAGGSGITPAYQLIDYALENPQDKTKFTLLYANVEEEDILLREKWDKLAKAHPDRLQVVYFLDKPPANWNGESGYVSKDKIQKYFPAKKDGEKVMAFVCGPPPQVAAVAGPKDGMKQGDVGGAFKDLGLTSEEVFKF</sequence>
<dbReference type="PRINTS" id="PR00371">
    <property type="entry name" value="FPNCR"/>
</dbReference>
<evidence type="ECO:0000256" key="12">
    <source>
        <dbReference type="RuleBase" id="RU361226"/>
    </source>
</evidence>
<accession>J5T0J8</accession>
<organism evidence="15 16">
    <name type="scientific">Trichosporon asahii var. asahii (strain ATCC 90039 / CBS 2479 / JCM 2466 / KCTC 7840 / NBRC 103889/ NCYC 2677 / UAMH 7654)</name>
    <name type="common">Yeast</name>
    <dbReference type="NCBI Taxonomy" id="1186058"/>
    <lineage>
        <taxon>Eukaryota</taxon>
        <taxon>Fungi</taxon>
        <taxon>Dikarya</taxon>
        <taxon>Basidiomycota</taxon>
        <taxon>Agaricomycotina</taxon>
        <taxon>Tremellomycetes</taxon>
        <taxon>Trichosporonales</taxon>
        <taxon>Trichosporonaceae</taxon>
        <taxon>Trichosporon</taxon>
    </lineage>
</organism>
<evidence type="ECO:0000256" key="3">
    <source>
        <dbReference type="ARBA" id="ARBA00006105"/>
    </source>
</evidence>
<dbReference type="Pfam" id="PF00970">
    <property type="entry name" value="FAD_binding_6"/>
    <property type="match status" value="1"/>
</dbReference>
<dbReference type="InterPro" id="IPR017938">
    <property type="entry name" value="Riboflavin_synthase-like_b-brl"/>
</dbReference>
<feature type="binding site" evidence="11">
    <location>
        <position position="134"/>
    </location>
    <ligand>
        <name>FAD</name>
        <dbReference type="ChEBI" id="CHEBI:57692"/>
    </ligand>
</feature>
<feature type="transmembrane region" description="Helical" evidence="13">
    <location>
        <begin position="30"/>
        <end position="48"/>
    </location>
</feature>
<evidence type="ECO:0000256" key="4">
    <source>
        <dbReference type="ARBA" id="ARBA00022630"/>
    </source>
</evidence>
<proteinExistence type="inferred from homology"/>
<dbReference type="Gene3D" id="2.40.30.10">
    <property type="entry name" value="Translation factors"/>
    <property type="match status" value="1"/>
</dbReference>
<keyword evidence="7 12" id="KW-0560">Oxidoreductase</keyword>
<dbReference type="InterPro" id="IPR008333">
    <property type="entry name" value="Cbr1-like_FAD-bd_dom"/>
</dbReference>
<dbReference type="Pfam" id="PF00175">
    <property type="entry name" value="NAD_binding_1"/>
    <property type="match status" value="1"/>
</dbReference>
<comment type="subcellular location">
    <subcellularLocation>
        <location evidence="2">Mitochondrion outer membrane</location>
        <topology evidence="2">Single-pass membrane protein</topology>
    </subcellularLocation>
</comment>
<feature type="binding site" evidence="11">
    <location>
        <position position="135"/>
    </location>
    <ligand>
        <name>FAD</name>
        <dbReference type="ChEBI" id="CHEBI:57692"/>
    </ligand>
</feature>
<dbReference type="InterPro" id="IPR001834">
    <property type="entry name" value="CBR-like"/>
</dbReference>
<dbReference type="Proteomes" id="UP000002748">
    <property type="component" value="Unassembled WGS sequence"/>
</dbReference>
<dbReference type="PANTHER" id="PTHR19370">
    <property type="entry name" value="NADH-CYTOCHROME B5 REDUCTASE"/>
    <property type="match status" value="1"/>
</dbReference>
<dbReference type="PROSITE" id="PS51384">
    <property type="entry name" value="FAD_FR"/>
    <property type="match status" value="1"/>
</dbReference>
<dbReference type="FunFam" id="3.40.50.80:FF:000009">
    <property type="entry name" value="NADH-cytochrome b5 reductase"/>
    <property type="match status" value="1"/>
</dbReference>
<dbReference type="HOGENOM" id="CLU_003827_9_1_1"/>
<keyword evidence="9" id="KW-0496">Mitochondrion</keyword>
<evidence type="ECO:0000259" key="14">
    <source>
        <dbReference type="PROSITE" id="PS51384"/>
    </source>
</evidence>
<dbReference type="InterPro" id="IPR039261">
    <property type="entry name" value="FNR_nucleotide-bd"/>
</dbReference>
<keyword evidence="13" id="KW-0812">Transmembrane</keyword>
<dbReference type="CDD" id="cd06183">
    <property type="entry name" value="cyt_b5_reduct_like"/>
    <property type="match status" value="1"/>
</dbReference>
<keyword evidence="8 12" id="KW-0520">NAD</keyword>
<dbReference type="RefSeq" id="XP_014179259.1">
    <property type="nucleotide sequence ID" value="XM_014323784.1"/>
</dbReference>
<dbReference type="AlphaFoldDB" id="J5T0J8"/>
<dbReference type="GeneID" id="25986036"/>
<keyword evidence="4 11" id="KW-0285">Flavoprotein</keyword>
<dbReference type="Gene3D" id="3.40.50.80">
    <property type="entry name" value="Nucleotide-binding domain of ferredoxin-NADP reductase (FNR) module"/>
    <property type="match status" value="1"/>
</dbReference>
<evidence type="ECO:0000256" key="9">
    <source>
        <dbReference type="ARBA" id="ARBA00023128"/>
    </source>
</evidence>
<dbReference type="GO" id="GO:0005741">
    <property type="term" value="C:mitochondrial outer membrane"/>
    <property type="evidence" value="ECO:0007669"/>
    <property type="project" value="UniProtKB-SubCell"/>
</dbReference>
<evidence type="ECO:0000256" key="6">
    <source>
        <dbReference type="ARBA" id="ARBA00022827"/>
    </source>
</evidence>
<dbReference type="EC" id="1.6.2.2" evidence="12"/>
<keyword evidence="5" id="KW-1000">Mitochondrion outer membrane</keyword>
<reference evidence="15 16" key="1">
    <citation type="journal article" date="2012" name="Eukaryot. Cell">
        <title>Draft genome sequence of CBS 2479, the standard type strain of Trichosporon asahii.</title>
        <authorList>
            <person name="Yang R.Y."/>
            <person name="Li H.T."/>
            <person name="Zhu H."/>
            <person name="Zhou G.P."/>
            <person name="Wang M."/>
            <person name="Wang L."/>
        </authorList>
    </citation>
    <scope>NUCLEOTIDE SEQUENCE [LARGE SCALE GENOMIC DNA]</scope>
    <source>
        <strain evidence="16">ATCC 90039 / CBS 2479 / JCM 2466 / KCTC 7840 / NCYC 2677 / UAMH 7654</strain>
    </source>
</reference>
<evidence type="ECO:0000313" key="15">
    <source>
        <dbReference type="EMBL" id="EJT48501.1"/>
    </source>
</evidence>
<dbReference type="PANTHER" id="PTHR19370:SF171">
    <property type="entry name" value="NADH-CYTOCHROME B5 REDUCTASE 2"/>
    <property type="match status" value="1"/>
</dbReference>
<keyword evidence="13" id="KW-0472">Membrane</keyword>
<dbReference type="InterPro" id="IPR001709">
    <property type="entry name" value="Flavoprot_Pyr_Nucl_cyt_Rdtase"/>
</dbReference>
<name>J5T0J8_TRIAS</name>
<dbReference type="OrthoDB" id="432685at2759"/>
<comment type="cofactor">
    <cofactor evidence="1 11 12">
        <name>FAD</name>
        <dbReference type="ChEBI" id="CHEBI:57692"/>
    </cofactor>
</comment>